<dbReference type="InterPro" id="IPR003439">
    <property type="entry name" value="ABC_transporter-like_ATP-bd"/>
</dbReference>
<dbReference type="AlphaFoldDB" id="A0A2G9YB37"/>
<dbReference type="EMBL" id="PCRF01000108">
    <property type="protein sequence ID" value="PIP16430.1"/>
    <property type="molecule type" value="Genomic_DNA"/>
</dbReference>
<dbReference type="Proteomes" id="UP000230392">
    <property type="component" value="Unassembled WGS sequence"/>
</dbReference>
<dbReference type="GO" id="GO:0042626">
    <property type="term" value="F:ATPase-coupled transmembrane transporter activity"/>
    <property type="evidence" value="ECO:0007669"/>
    <property type="project" value="TreeGrafter"/>
</dbReference>
<evidence type="ECO:0000313" key="3">
    <source>
        <dbReference type="Proteomes" id="UP000230392"/>
    </source>
</evidence>
<evidence type="ECO:0000259" key="1">
    <source>
        <dbReference type="Pfam" id="PF00005"/>
    </source>
</evidence>
<dbReference type="PANTHER" id="PTHR24221">
    <property type="entry name" value="ATP-BINDING CASSETTE SUB-FAMILY B"/>
    <property type="match status" value="1"/>
</dbReference>
<evidence type="ECO:0000313" key="2">
    <source>
        <dbReference type="EMBL" id="PIP16430.1"/>
    </source>
</evidence>
<dbReference type="GO" id="GO:0005524">
    <property type="term" value="F:ATP binding"/>
    <property type="evidence" value="ECO:0007669"/>
    <property type="project" value="InterPro"/>
</dbReference>
<dbReference type="SUPFAM" id="SSF52540">
    <property type="entry name" value="P-loop containing nucleoside triphosphate hydrolases"/>
    <property type="match status" value="1"/>
</dbReference>
<name>A0A2G9YB37_9BACT</name>
<dbReference type="InterPro" id="IPR039421">
    <property type="entry name" value="Type_1_exporter"/>
</dbReference>
<accession>A0A2G9YB37</accession>
<feature type="domain" description="ABC transporter" evidence="1">
    <location>
        <begin position="2"/>
        <end position="43"/>
    </location>
</feature>
<dbReference type="Gene3D" id="3.40.50.300">
    <property type="entry name" value="P-loop containing nucleotide triphosphate hydrolases"/>
    <property type="match status" value="1"/>
</dbReference>
<feature type="non-terminal residue" evidence="2">
    <location>
        <position position="1"/>
    </location>
</feature>
<dbReference type="GO" id="GO:0016887">
    <property type="term" value="F:ATP hydrolysis activity"/>
    <property type="evidence" value="ECO:0007669"/>
    <property type="project" value="InterPro"/>
</dbReference>
<dbReference type="PANTHER" id="PTHR24221:SF654">
    <property type="entry name" value="ATP-BINDING CASSETTE SUB-FAMILY B MEMBER 6"/>
    <property type="match status" value="1"/>
</dbReference>
<reference evidence="2 3" key="1">
    <citation type="submission" date="2017-09" db="EMBL/GenBank/DDBJ databases">
        <title>Depth-based differentiation of microbial function through sediment-hosted aquifers and enrichment of novel symbionts in the deep terrestrial subsurface.</title>
        <authorList>
            <person name="Probst A.J."/>
            <person name="Ladd B."/>
            <person name="Jarett J.K."/>
            <person name="Geller-Mcgrath D.E."/>
            <person name="Sieber C.M."/>
            <person name="Emerson J.B."/>
            <person name="Anantharaman K."/>
            <person name="Thomas B.C."/>
            <person name="Malmstrom R."/>
            <person name="Stieglmeier M."/>
            <person name="Klingl A."/>
            <person name="Woyke T."/>
            <person name="Ryan C.M."/>
            <person name="Banfield J.F."/>
        </authorList>
    </citation>
    <scope>NUCLEOTIDE SEQUENCE [LARGE SCALE GENOMIC DNA]</scope>
    <source>
        <strain evidence="2">CG23_combo_of_CG06-09_8_20_14_all_48_7</strain>
    </source>
</reference>
<feature type="non-terminal residue" evidence="2">
    <location>
        <position position="47"/>
    </location>
</feature>
<sequence length="47" mass="5174">KIGIVGRSGSGKTTLVNLICRFYDAQGGTLKIDGADVTRYRRSEMLR</sequence>
<gene>
    <name evidence="2" type="ORF">COX46_02295</name>
</gene>
<protein>
    <recommendedName>
        <fullName evidence="1">ABC transporter domain-containing protein</fullName>
    </recommendedName>
</protein>
<proteinExistence type="predicted"/>
<dbReference type="Pfam" id="PF00005">
    <property type="entry name" value="ABC_tran"/>
    <property type="match status" value="1"/>
</dbReference>
<organism evidence="2 3">
    <name type="scientific">bacterium (Candidatus Ratteibacteria) CG23_combo_of_CG06-09_8_20_14_all_48_7</name>
    <dbReference type="NCBI Taxonomy" id="2014292"/>
    <lineage>
        <taxon>Bacteria</taxon>
        <taxon>Candidatus Ratteibacteria</taxon>
    </lineage>
</organism>
<dbReference type="InterPro" id="IPR027417">
    <property type="entry name" value="P-loop_NTPase"/>
</dbReference>
<comment type="caution">
    <text evidence="2">The sequence shown here is derived from an EMBL/GenBank/DDBJ whole genome shotgun (WGS) entry which is preliminary data.</text>
</comment>